<feature type="compositionally biased region" description="Polar residues" evidence="1">
    <location>
        <begin position="1"/>
        <end position="13"/>
    </location>
</feature>
<dbReference type="EMBL" id="JBBLXS010000287">
    <property type="protein sequence ID" value="MEK0186982.1"/>
    <property type="molecule type" value="Genomic_DNA"/>
</dbReference>
<dbReference type="Proteomes" id="UP001384579">
    <property type="component" value="Unassembled WGS sequence"/>
</dbReference>
<reference evidence="2 3" key="1">
    <citation type="journal article" date="2020" name="Harmful Algae">
        <title>Molecular and morphological characterization of a novel dihydroanatoxin-a producing Microcoleus species (cyanobacteria) from the Russian River, California, USA.</title>
        <authorList>
            <person name="Conklin K.Y."/>
            <person name="Stancheva R."/>
            <person name="Otten T.G."/>
            <person name="Fadness R."/>
            <person name="Boyer G.L."/>
            <person name="Read B."/>
            <person name="Zhang X."/>
            <person name="Sheath R.G."/>
        </authorList>
    </citation>
    <scope>NUCLEOTIDE SEQUENCE [LARGE SCALE GENOMIC DNA]</scope>
    <source>
        <strain evidence="2 3">PTRS2</strain>
    </source>
</reference>
<dbReference type="RefSeq" id="WP_340541704.1">
    <property type="nucleotide sequence ID" value="NZ_JBBLXS010000287.1"/>
</dbReference>
<proteinExistence type="predicted"/>
<evidence type="ECO:0000313" key="2">
    <source>
        <dbReference type="EMBL" id="MEK0186982.1"/>
    </source>
</evidence>
<sequence length="231" mass="26673">MTAKNPNDIQSENVIDFRGHSRTDPQNKYIDTSKADQYRSTGKCDDPKLKQVVKLLRSGQEVISSQRAERLTQALTQNVEIVEKSAYSLGDMLYFLGSELQKQPEQIQGGNIKAIEQRLELEQKNLELGIYRLFNIAKKHPQQIIGKITDEQKADNLRYQKLINEIDYIRRFLVEQAHVSVAFFEQSSHPKAYLRRSLNYLDVLPRYCGELANLTRRNIFDKVPGTQSDDL</sequence>
<evidence type="ECO:0000256" key="1">
    <source>
        <dbReference type="SAM" id="MobiDB-lite"/>
    </source>
</evidence>
<organism evidence="2 3">
    <name type="scientific">Microcoleus anatoxicus PTRS2</name>
    <dbReference type="NCBI Taxonomy" id="2705321"/>
    <lineage>
        <taxon>Bacteria</taxon>
        <taxon>Bacillati</taxon>
        <taxon>Cyanobacteriota</taxon>
        <taxon>Cyanophyceae</taxon>
        <taxon>Oscillatoriophycideae</taxon>
        <taxon>Oscillatoriales</taxon>
        <taxon>Microcoleaceae</taxon>
        <taxon>Microcoleus</taxon>
        <taxon>Microcoleus anatoxicus</taxon>
    </lineage>
</organism>
<gene>
    <name evidence="2" type="ORF">WMG39_19310</name>
</gene>
<comment type="caution">
    <text evidence="2">The sequence shown here is derived from an EMBL/GenBank/DDBJ whole genome shotgun (WGS) entry which is preliminary data.</text>
</comment>
<protein>
    <submittedName>
        <fullName evidence="2">Uncharacterized protein</fullName>
    </submittedName>
</protein>
<feature type="compositionally biased region" description="Basic and acidic residues" evidence="1">
    <location>
        <begin position="15"/>
        <end position="28"/>
    </location>
</feature>
<keyword evidence="3" id="KW-1185">Reference proteome</keyword>
<evidence type="ECO:0000313" key="3">
    <source>
        <dbReference type="Proteomes" id="UP001384579"/>
    </source>
</evidence>
<name>A0ABU8YRC7_9CYAN</name>
<feature type="region of interest" description="Disordered" evidence="1">
    <location>
        <begin position="1"/>
        <end position="28"/>
    </location>
</feature>
<accession>A0ABU8YRC7</accession>